<organism evidence="2">
    <name type="scientific">marine sediment metagenome</name>
    <dbReference type="NCBI Taxonomy" id="412755"/>
    <lineage>
        <taxon>unclassified sequences</taxon>
        <taxon>metagenomes</taxon>
        <taxon>ecological metagenomes</taxon>
    </lineage>
</organism>
<protein>
    <submittedName>
        <fullName evidence="2">Uncharacterized protein</fullName>
    </submittedName>
</protein>
<proteinExistence type="predicted"/>
<evidence type="ECO:0000313" key="2">
    <source>
        <dbReference type="EMBL" id="GAG42759.1"/>
    </source>
</evidence>
<reference evidence="2" key="1">
    <citation type="journal article" date="2014" name="Front. Microbiol.">
        <title>High frequency of phylogenetically diverse reductive dehalogenase-homologous genes in deep subseafloor sedimentary metagenomes.</title>
        <authorList>
            <person name="Kawai M."/>
            <person name="Futagami T."/>
            <person name="Toyoda A."/>
            <person name="Takaki Y."/>
            <person name="Nishi S."/>
            <person name="Hori S."/>
            <person name="Arai W."/>
            <person name="Tsubouchi T."/>
            <person name="Morono Y."/>
            <person name="Uchiyama I."/>
            <person name="Ito T."/>
            <person name="Fujiyama A."/>
            <person name="Inagaki F."/>
            <person name="Takami H."/>
        </authorList>
    </citation>
    <scope>NUCLEOTIDE SEQUENCE</scope>
    <source>
        <strain evidence="2">Expedition CK06-06</strain>
    </source>
</reference>
<feature type="region of interest" description="Disordered" evidence="1">
    <location>
        <begin position="30"/>
        <end position="52"/>
    </location>
</feature>
<dbReference type="EMBL" id="BARS01053757">
    <property type="protein sequence ID" value="GAG42759.1"/>
    <property type="molecule type" value="Genomic_DNA"/>
</dbReference>
<evidence type="ECO:0000256" key="1">
    <source>
        <dbReference type="SAM" id="MobiDB-lite"/>
    </source>
</evidence>
<feature type="non-terminal residue" evidence="2">
    <location>
        <position position="52"/>
    </location>
</feature>
<comment type="caution">
    <text evidence="2">The sequence shown here is derived from an EMBL/GenBank/DDBJ whole genome shotgun (WGS) entry which is preliminary data.</text>
</comment>
<sequence>MSREEVLQGLQDVVALISEAGEVDSNKIRGLASGARHEHPDLTNADSEWLEA</sequence>
<dbReference type="AlphaFoldDB" id="X0XHV2"/>
<gene>
    <name evidence="2" type="ORF">S01H1_79702</name>
</gene>
<name>X0XHV2_9ZZZZ</name>
<accession>X0XHV2</accession>